<dbReference type="InterPro" id="IPR029044">
    <property type="entry name" value="Nucleotide-diphossugar_trans"/>
</dbReference>
<evidence type="ECO:0000259" key="1">
    <source>
        <dbReference type="Pfam" id="PF00535"/>
    </source>
</evidence>
<dbReference type="RefSeq" id="WP_128752490.1">
    <property type="nucleotide sequence ID" value="NZ_CP035282.1"/>
</dbReference>
<dbReference type="InterPro" id="IPR050256">
    <property type="entry name" value="Glycosyltransferase_2"/>
</dbReference>
<dbReference type="PANTHER" id="PTHR48090">
    <property type="entry name" value="UNDECAPRENYL-PHOSPHATE 4-DEOXY-4-FORMAMIDO-L-ARABINOSE TRANSFERASE-RELATED"/>
    <property type="match status" value="1"/>
</dbReference>
<dbReference type="EMBL" id="CP035282">
    <property type="protein sequence ID" value="QAT61745.1"/>
    <property type="molecule type" value="Genomic_DNA"/>
</dbReference>
<dbReference type="GO" id="GO:0016740">
    <property type="term" value="F:transferase activity"/>
    <property type="evidence" value="ECO:0007669"/>
    <property type="project" value="UniProtKB-KW"/>
</dbReference>
<feature type="domain" description="Glycosyltransferase 2-like" evidence="1">
    <location>
        <begin position="12"/>
        <end position="159"/>
    </location>
</feature>
<accession>A0A410QCM8</accession>
<evidence type="ECO:0000313" key="2">
    <source>
        <dbReference type="EMBL" id="QAT61745.1"/>
    </source>
</evidence>
<dbReference type="KEGG" id="spoa:EQM13_09155"/>
<gene>
    <name evidence="2" type="ORF">EQM13_09155</name>
</gene>
<dbReference type="Gene3D" id="3.90.550.10">
    <property type="entry name" value="Spore Coat Polysaccharide Biosynthesis Protein SpsA, Chain A"/>
    <property type="match status" value="1"/>
</dbReference>
<dbReference type="PANTHER" id="PTHR48090:SF7">
    <property type="entry name" value="RFBJ PROTEIN"/>
    <property type="match status" value="1"/>
</dbReference>
<protein>
    <submittedName>
        <fullName evidence="2">Glycosyltransferase family 2 protein</fullName>
    </submittedName>
</protein>
<dbReference type="CDD" id="cd04179">
    <property type="entry name" value="DPM_DPG-synthase_like"/>
    <property type="match status" value="1"/>
</dbReference>
<reference evidence="3" key="1">
    <citation type="submission" date="2019-01" db="EMBL/GenBank/DDBJ databases">
        <title>Draft genomes of a novel of Sporanaerobacter strains.</title>
        <authorList>
            <person name="Ma S."/>
        </authorList>
    </citation>
    <scope>NUCLEOTIDE SEQUENCE [LARGE SCALE GENOMIC DNA]</scope>
    <source>
        <strain evidence="3">NJN-17</strain>
    </source>
</reference>
<proteinExistence type="predicted"/>
<keyword evidence="3" id="KW-1185">Reference proteome</keyword>
<name>A0A410QCM8_9FIRM</name>
<dbReference type="Pfam" id="PF00535">
    <property type="entry name" value="Glycos_transf_2"/>
    <property type="match status" value="1"/>
</dbReference>
<dbReference type="AlphaFoldDB" id="A0A410QCM8"/>
<keyword evidence="2" id="KW-0808">Transferase</keyword>
<evidence type="ECO:0000313" key="3">
    <source>
        <dbReference type="Proteomes" id="UP000287969"/>
    </source>
</evidence>
<sequence length="228" mass="25813">MYKKGKSRIVAVIPAYNEENTIENTINALKKISLIDDIVVVDDGSSDNTWNIINEMNVQAIRLNENHGKGYAIKEALKKIDFNYLVLVDGDLGETSSEIEKLIYPVIENVVDVSIAKFPQPKKKGGFGFVKKLARYGVYKYTGTKINTSLSGQRVYNKKVIDNMCYIPDRFGVEVAMTVETLRMGYTVGEIDVNMSHRETGRSIRDFTHRGKQFLDIFVTLIKLKFKG</sequence>
<dbReference type="OrthoDB" id="9810303at2"/>
<dbReference type="Proteomes" id="UP000287969">
    <property type="component" value="Chromosome"/>
</dbReference>
<dbReference type="SUPFAM" id="SSF53448">
    <property type="entry name" value="Nucleotide-diphospho-sugar transferases"/>
    <property type="match status" value="1"/>
</dbReference>
<organism evidence="2 3">
    <name type="scientific">Acidilutibacter cellobiosedens</name>
    <dbReference type="NCBI Taxonomy" id="2507161"/>
    <lineage>
        <taxon>Bacteria</taxon>
        <taxon>Bacillati</taxon>
        <taxon>Bacillota</taxon>
        <taxon>Tissierellia</taxon>
        <taxon>Tissierellales</taxon>
        <taxon>Acidilutibacteraceae</taxon>
        <taxon>Acidilutibacter</taxon>
    </lineage>
</organism>
<dbReference type="InterPro" id="IPR001173">
    <property type="entry name" value="Glyco_trans_2-like"/>
</dbReference>